<name>A0ABU1I0W0_9MICO</name>
<dbReference type="Pfam" id="PF13692">
    <property type="entry name" value="Glyco_trans_1_4"/>
    <property type="match status" value="1"/>
</dbReference>
<protein>
    <submittedName>
        <fullName evidence="1">Glycosyltransferase involved in cell wall biosynthesis</fullName>
    </submittedName>
</protein>
<organism evidence="1 2">
    <name type="scientific">Microbacterium paludicola</name>
    <dbReference type="NCBI Taxonomy" id="300019"/>
    <lineage>
        <taxon>Bacteria</taxon>
        <taxon>Bacillati</taxon>
        <taxon>Actinomycetota</taxon>
        <taxon>Actinomycetes</taxon>
        <taxon>Micrococcales</taxon>
        <taxon>Microbacteriaceae</taxon>
        <taxon>Microbacterium</taxon>
    </lineage>
</organism>
<accession>A0ABU1I0W0</accession>
<proteinExistence type="predicted"/>
<reference evidence="1 2" key="1">
    <citation type="submission" date="2023-08" db="EMBL/GenBank/DDBJ databases">
        <title>Functional and genomic diversity of the sorghum phyllosphere microbiome.</title>
        <authorList>
            <person name="Shade A."/>
        </authorList>
    </citation>
    <scope>NUCLEOTIDE SEQUENCE [LARGE SCALE GENOMIC DNA]</scope>
    <source>
        <strain evidence="1 2">SORGH_AS_0919</strain>
    </source>
</reference>
<dbReference type="EMBL" id="JAVIZA010000001">
    <property type="protein sequence ID" value="MDR6167142.1"/>
    <property type="molecule type" value="Genomic_DNA"/>
</dbReference>
<keyword evidence="2" id="KW-1185">Reference proteome</keyword>
<evidence type="ECO:0000313" key="1">
    <source>
        <dbReference type="EMBL" id="MDR6167142.1"/>
    </source>
</evidence>
<sequence>MDFARSASPGSKPAVVSLTKYIPHPGVAHAGGQYALQHLNALSQDFEVLALAPDSRANRTALTEAPGEFAAELIRGKGAVTTARAKTLTDVESLIAGSSAPIDVRRALSAGSPQFDRLSRAAVIEFQWSEMMGLAPLVRRQHPEARLIGIAHDVITQRWMRAAEASAPGLRTAYRWAASRSGRRERDSFAALDVVVAFSDKDADLIRESNPTVRVEVIRPGLAKGDSPRRDDTWEPDPAAMVLFTGALNRPDNSNAVLWFLENVWARVLAEVPTARFVVAGGGAHDKLVSAVRRFPRTEMTGYVESLDPYYERASVFVVPLFTGAGVKFKTIDAMLRGVPIVATPVGVEGIERATEFTKVADRPVDFAAAVIDVLSSADHSAALQGAAWAGDAYSHAAFSHHLRSLYHEVLSGA</sequence>
<dbReference type="Gene3D" id="3.40.50.2000">
    <property type="entry name" value="Glycogen Phosphorylase B"/>
    <property type="match status" value="1"/>
</dbReference>
<dbReference type="Proteomes" id="UP001260188">
    <property type="component" value="Unassembled WGS sequence"/>
</dbReference>
<dbReference type="PANTHER" id="PTHR12526:SF600">
    <property type="entry name" value="GLYCOSYL TRANSFERASE GROUP 1"/>
    <property type="match status" value="1"/>
</dbReference>
<dbReference type="PANTHER" id="PTHR12526">
    <property type="entry name" value="GLYCOSYLTRANSFERASE"/>
    <property type="match status" value="1"/>
</dbReference>
<gene>
    <name evidence="1" type="ORF">QE367_001346</name>
</gene>
<comment type="caution">
    <text evidence="1">The sequence shown here is derived from an EMBL/GenBank/DDBJ whole genome shotgun (WGS) entry which is preliminary data.</text>
</comment>
<dbReference type="SUPFAM" id="SSF53756">
    <property type="entry name" value="UDP-Glycosyltransferase/glycogen phosphorylase"/>
    <property type="match status" value="1"/>
</dbReference>
<evidence type="ECO:0000313" key="2">
    <source>
        <dbReference type="Proteomes" id="UP001260188"/>
    </source>
</evidence>